<organism evidence="1 2">
    <name type="scientific">Tenacibaculum mesophilum</name>
    <dbReference type="NCBI Taxonomy" id="104268"/>
    <lineage>
        <taxon>Bacteria</taxon>
        <taxon>Pseudomonadati</taxon>
        <taxon>Bacteroidota</taxon>
        <taxon>Flavobacteriia</taxon>
        <taxon>Flavobacteriales</taxon>
        <taxon>Flavobacteriaceae</taxon>
        <taxon>Tenacibaculum</taxon>
    </lineage>
</organism>
<dbReference type="AlphaFoldDB" id="A0AAE9SGR5"/>
<gene>
    <name evidence="1" type="ORF">HER15_10145</name>
</gene>
<dbReference type="RefSeq" id="WP_253679331.1">
    <property type="nucleotide sequence ID" value="NZ_CP050861.1"/>
</dbReference>
<dbReference type="Proteomes" id="UP001056837">
    <property type="component" value="Chromosome"/>
</dbReference>
<name>A0AAE9SGR5_9FLAO</name>
<protein>
    <submittedName>
        <fullName evidence="1">Uncharacterized protein</fullName>
    </submittedName>
</protein>
<evidence type="ECO:0000313" key="2">
    <source>
        <dbReference type="Proteomes" id="UP001056837"/>
    </source>
</evidence>
<evidence type="ECO:0000313" key="1">
    <source>
        <dbReference type="EMBL" id="UTD15808.1"/>
    </source>
</evidence>
<reference evidence="1" key="1">
    <citation type="submission" date="2020-04" db="EMBL/GenBank/DDBJ databases">
        <title>Tenacibaculum mesophilum bac2.</title>
        <authorList>
            <person name="Li M."/>
        </authorList>
    </citation>
    <scope>NUCLEOTIDE SEQUENCE</scope>
    <source>
        <strain evidence="1">Bac2</strain>
    </source>
</reference>
<dbReference type="EMBL" id="CP050861">
    <property type="protein sequence ID" value="UTD15808.1"/>
    <property type="molecule type" value="Genomic_DNA"/>
</dbReference>
<accession>A0AAE9SGR5</accession>
<sequence>MRKVGFMFFVLLLFNCNSKTCFEERSINELKNIFSKDTLNNEYYNSLKEYKLTKEDIDLIDELIKKAFIEFNSNLNRGGYRLKKLPSFKEYGYILSPYIDKLGDKRVQINASWNDDECPELGSLEEWYGVMDGGNSLIRLNINLSTKTVSYIMPNGEA</sequence>
<proteinExistence type="predicted"/>